<reference evidence="5" key="1">
    <citation type="journal article" date="2021" name="Front. Microbiol.">
        <title>Comprehensive Comparative Genomics and Phenotyping of Methylobacterium Species.</title>
        <authorList>
            <person name="Alessa O."/>
            <person name="Ogura Y."/>
            <person name="Fujitani Y."/>
            <person name="Takami H."/>
            <person name="Hayashi T."/>
            <person name="Sahin N."/>
            <person name="Tani A."/>
        </authorList>
    </citation>
    <scope>NUCLEOTIDE SEQUENCE</scope>
    <source>
        <strain evidence="5">KCTC 52305</strain>
    </source>
</reference>
<dbReference type="Gene3D" id="3.30.43.10">
    <property type="entry name" value="Uridine Diphospho-n-acetylenolpyruvylglucosamine Reductase, domain 2"/>
    <property type="match status" value="1"/>
</dbReference>
<dbReference type="InterPro" id="IPR002346">
    <property type="entry name" value="Mopterin_DH_FAD-bd"/>
</dbReference>
<dbReference type="InterPro" id="IPR036318">
    <property type="entry name" value="FAD-bd_PCMH-like_sf"/>
</dbReference>
<dbReference type="EMBL" id="BPQH01000003">
    <property type="protein sequence ID" value="GJD48680.1"/>
    <property type="molecule type" value="Genomic_DNA"/>
</dbReference>
<evidence type="ECO:0000256" key="2">
    <source>
        <dbReference type="ARBA" id="ARBA00022827"/>
    </source>
</evidence>
<reference evidence="5" key="2">
    <citation type="submission" date="2021-08" db="EMBL/GenBank/DDBJ databases">
        <authorList>
            <person name="Tani A."/>
            <person name="Ola A."/>
            <person name="Ogura Y."/>
            <person name="Katsura K."/>
            <person name="Hayashi T."/>
        </authorList>
    </citation>
    <scope>NUCLEOTIDE SEQUENCE</scope>
    <source>
        <strain evidence="5">KCTC 52305</strain>
    </source>
</reference>
<dbReference type="InterPro" id="IPR016167">
    <property type="entry name" value="FAD-bd_PCMH_sub1"/>
</dbReference>
<dbReference type="Proteomes" id="UP001055167">
    <property type="component" value="Unassembled WGS sequence"/>
</dbReference>
<evidence type="ECO:0000259" key="4">
    <source>
        <dbReference type="PROSITE" id="PS51387"/>
    </source>
</evidence>
<protein>
    <submittedName>
        <fullName evidence="5">Caffeine dehydrogenase subunit beta</fullName>
    </submittedName>
</protein>
<dbReference type="InterPro" id="IPR016169">
    <property type="entry name" value="FAD-bd_PCMH_sub2"/>
</dbReference>
<evidence type="ECO:0000256" key="3">
    <source>
        <dbReference type="ARBA" id="ARBA00023002"/>
    </source>
</evidence>
<dbReference type="PANTHER" id="PTHR42659:SF2">
    <property type="entry name" value="XANTHINE DEHYDROGENASE SUBUNIT C-RELATED"/>
    <property type="match status" value="1"/>
</dbReference>
<proteinExistence type="predicted"/>
<evidence type="ECO:0000313" key="5">
    <source>
        <dbReference type="EMBL" id="GJD48680.1"/>
    </source>
</evidence>
<accession>A0ABQ4QUU6</accession>
<dbReference type="SUPFAM" id="SSF56176">
    <property type="entry name" value="FAD-binding/transporter-associated domain-like"/>
    <property type="match status" value="1"/>
</dbReference>
<name>A0ABQ4QUU6_9HYPH</name>
<keyword evidence="3" id="KW-0560">Oxidoreductase</keyword>
<sequence length="271" mass="28661">MKAAAFQYERPGDLPQAIALLAREGAKALGGGQSLGPMLNLRLARPALLVGLTHLDPLRSIADLGHAWRIGAAVTHARLEDERLAGAEMLAAVASDIAYRSIRTRGTIGGSLVHADPAADWPLALATLDAVVEIEGPSGRRRCPAETFMQAAFTVDLAADEIVTAVEVPKTTPDAAWSAFKFCRKQGDFAQASAAILLDPDRRAARVFCGALDGPPRPLPGIARRLAEGLALPGDTVERELGRLVPDLDPIALRMHAAAIRRAADRLGRSA</sequence>
<evidence type="ECO:0000256" key="1">
    <source>
        <dbReference type="ARBA" id="ARBA00022630"/>
    </source>
</evidence>
<dbReference type="InterPro" id="IPR016166">
    <property type="entry name" value="FAD-bd_PCMH"/>
</dbReference>
<comment type="caution">
    <text evidence="5">The sequence shown here is derived from an EMBL/GenBank/DDBJ whole genome shotgun (WGS) entry which is preliminary data.</text>
</comment>
<dbReference type="Pfam" id="PF00941">
    <property type="entry name" value="FAD_binding_5"/>
    <property type="match status" value="1"/>
</dbReference>
<keyword evidence="1" id="KW-0285">Flavoprotein</keyword>
<dbReference type="PANTHER" id="PTHR42659">
    <property type="entry name" value="XANTHINE DEHYDROGENASE SUBUNIT C-RELATED"/>
    <property type="match status" value="1"/>
</dbReference>
<dbReference type="Gene3D" id="3.30.465.10">
    <property type="match status" value="1"/>
</dbReference>
<organism evidence="5 6">
    <name type="scientific">Methylobacterium crusticola</name>
    <dbReference type="NCBI Taxonomy" id="1697972"/>
    <lineage>
        <taxon>Bacteria</taxon>
        <taxon>Pseudomonadati</taxon>
        <taxon>Pseudomonadota</taxon>
        <taxon>Alphaproteobacteria</taxon>
        <taxon>Hyphomicrobiales</taxon>
        <taxon>Methylobacteriaceae</taxon>
        <taxon>Methylobacterium</taxon>
    </lineage>
</organism>
<dbReference type="InterPro" id="IPR051312">
    <property type="entry name" value="Diverse_Substr_Oxidored"/>
</dbReference>
<feature type="domain" description="FAD-binding PCMH-type" evidence="4">
    <location>
        <begin position="1"/>
        <end position="173"/>
    </location>
</feature>
<keyword evidence="2" id="KW-0274">FAD</keyword>
<gene>
    <name evidence="5" type="primary">cdhB_1</name>
    <name evidence="5" type="ORF">OPKNFCMD_1403</name>
</gene>
<dbReference type="RefSeq" id="WP_128565851.1">
    <property type="nucleotide sequence ID" value="NZ_BPQH01000003.1"/>
</dbReference>
<evidence type="ECO:0000313" key="6">
    <source>
        <dbReference type="Proteomes" id="UP001055167"/>
    </source>
</evidence>
<keyword evidence="6" id="KW-1185">Reference proteome</keyword>
<dbReference type="PROSITE" id="PS51387">
    <property type="entry name" value="FAD_PCMH"/>
    <property type="match status" value="1"/>
</dbReference>